<dbReference type="InterPro" id="IPR003593">
    <property type="entry name" value="AAA+_ATPase"/>
</dbReference>
<dbReference type="EMBL" id="AZEY01000028">
    <property type="protein sequence ID" value="KRL67997.1"/>
    <property type="molecule type" value="Genomic_DNA"/>
</dbReference>
<evidence type="ECO:0000313" key="4">
    <source>
        <dbReference type="EMBL" id="KRL67997.1"/>
    </source>
</evidence>
<feature type="domain" description="ABC transporter" evidence="3">
    <location>
        <begin position="18"/>
        <end position="245"/>
    </location>
</feature>
<dbReference type="STRING" id="1423739.FC85_GL002516"/>
<dbReference type="AlphaFoldDB" id="A0A0R1SF37"/>
<dbReference type="PANTHER" id="PTHR43038:SF3">
    <property type="entry name" value="ABC TRANSPORTER G FAMILY MEMBER 20 ISOFORM X1"/>
    <property type="match status" value="1"/>
</dbReference>
<dbReference type="GO" id="GO:0005524">
    <property type="term" value="F:ATP binding"/>
    <property type="evidence" value="ECO:0007669"/>
    <property type="project" value="UniProtKB-KW"/>
</dbReference>
<name>A0A0R1SF37_9LACO</name>
<dbReference type="SUPFAM" id="SSF52540">
    <property type="entry name" value="P-loop containing nucleoside triphosphate hydrolases"/>
    <property type="match status" value="1"/>
</dbReference>
<dbReference type="GO" id="GO:0016887">
    <property type="term" value="F:ATP hydrolysis activity"/>
    <property type="evidence" value="ECO:0007669"/>
    <property type="project" value="InterPro"/>
</dbReference>
<dbReference type="Proteomes" id="UP000052013">
    <property type="component" value="Unassembled WGS sequence"/>
</dbReference>
<dbReference type="Gene3D" id="3.40.50.300">
    <property type="entry name" value="P-loop containing nucleotide triphosphate hydrolases"/>
    <property type="match status" value="1"/>
</dbReference>
<evidence type="ECO:0000259" key="3">
    <source>
        <dbReference type="PROSITE" id="PS50893"/>
    </source>
</evidence>
<evidence type="ECO:0000256" key="2">
    <source>
        <dbReference type="ARBA" id="ARBA00022840"/>
    </source>
</evidence>
<dbReference type="PROSITE" id="PS00211">
    <property type="entry name" value="ABC_TRANSPORTER_1"/>
    <property type="match status" value="1"/>
</dbReference>
<gene>
    <name evidence="4" type="ORF">FC85_GL002516</name>
</gene>
<dbReference type="Pfam" id="PF00005">
    <property type="entry name" value="ABC_tran"/>
    <property type="match status" value="1"/>
</dbReference>
<sequence>MSEDLLIKKEVIIMAITIQVKDLQQGYGKTIVLKDINLTVHNGEILGLIGPSGAGKTTLVSTIMGMLTPQKGTVTVLGQQMPNRKLLAKIGYMAQTDALYSTLTARENLKFFGAMQGISNDALKKQIPYAAGIVNLNSDLDKYVKDYSGGMKRRLSLAIALVSDPELLILDEPTVGIDPELRQQIWAELRKIAKQGKTILLTTHVMEDAEQSDQLMMIRNGVAIAQGTPDQLIKDFQVDTVEAVFLKAGRQQDENSRND</sequence>
<keyword evidence="2 4" id="KW-0067">ATP-binding</keyword>
<evidence type="ECO:0000313" key="5">
    <source>
        <dbReference type="Proteomes" id="UP000052013"/>
    </source>
</evidence>
<dbReference type="InterPro" id="IPR017871">
    <property type="entry name" value="ABC_transporter-like_CS"/>
</dbReference>
<reference evidence="4 5" key="1">
    <citation type="journal article" date="2015" name="Genome Announc.">
        <title>Expanding the biotechnology potential of lactobacilli through comparative genomics of 213 strains and associated genera.</title>
        <authorList>
            <person name="Sun Z."/>
            <person name="Harris H.M."/>
            <person name="McCann A."/>
            <person name="Guo C."/>
            <person name="Argimon S."/>
            <person name="Zhang W."/>
            <person name="Yang X."/>
            <person name="Jeffery I.B."/>
            <person name="Cooney J.C."/>
            <person name="Kagawa T.F."/>
            <person name="Liu W."/>
            <person name="Song Y."/>
            <person name="Salvetti E."/>
            <person name="Wrobel A."/>
            <person name="Rasinkangas P."/>
            <person name="Parkhill J."/>
            <person name="Rea M.C."/>
            <person name="O'Sullivan O."/>
            <person name="Ritari J."/>
            <person name="Douillard F.P."/>
            <person name="Paul Ross R."/>
            <person name="Yang R."/>
            <person name="Briner A.E."/>
            <person name="Felis G.E."/>
            <person name="de Vos W.M."/>
            <person name="Barrangou R."/>
            <person name="Klaenhammer T.R."/>
            <person name="Caufield P.W."/>
            <person name="Cui Y."/>
            <person name="Zhang H."/>
            <person name="O'Toole P.W."/>
        </authorList>
    </citation>
    <scope>NUCLEOTIDE SEQUENCE [LARGE SCALE GENOMIC DNA]</scope>
    <source>
        <strain evidence="4 5">DSM 14421</strain>
    </source>
</reference>
<keyword evidence="1" id="KW-0547">Nucleotide-binding</keyword>
<organism evidence="4 5">
    <name type="scientific">Lentilactobacillus diolivorans DSM 14421</name>
    <dbReference type="NCBI Taxonomy" id="1423739"/>
    <lineage>
        <taxon>Bacteria</taxon>
        <taxon>Bacillati</taxon>
        <taxon>Bacillota</taxon>
        <taxon>Bacilli</taxon>
        <taxon>Lactobacillales</taxon>
        <taxon>Lactobacillaceae</taxon>
        <taxon>Lentilactobacillus</taxon>
    </lineage>
</organism>
<proteinExistence type="predicted"/>
<evidence type="ECO:0000256" key="1">
    <source>
        <dbReference type="ARBA" id="ARBA00022741"/>
    </source>
</evidence>
<dbReference type="PANTHER" id="PTHR43038">
    <property type="entry name" value="ATP-BINDING CASSETTE, SUB-FAMILY H, MEMBER 1"/>
    <property type="match status" value="1"/>
</dbReference>
<dbReference type="InterPro" id="IPR003439">
    <property type="entry name" value="ABC_transporter-like_ATP-bd"/>
</dbReference>
<accession>A0A0R1SF37</accession>
<dbReference type="InterPro" id="IPR027417">
    <property type="entry name" value="P-loop_NTPase"/>
</dbReference>
<dbReference type="PATRIC" id="fig|1423739.3.peg.2617"/>
<dbReference type="PROSITE" id="PS50893">
    <property type="entry name" value="ABC_TRANSPORTER_2"/>
    <property type="match status" value="1"/>
</dbReference>
<dbReference type="SMART" id="SM00382">
    <property type="entry name" value="AAA"/>
    <property type="match status" value="1"/>
</dbReference>
<protein>
    <submittedName>
        <fullName evidence="4">Nodulation ATP-binding protein I family protein</fullName>
    </submittedName>
</protein>
<comment type="caution">
    <text evidence="4">The sequence shown here is derived from an EMBL/GenBank/DDBJ whole genome shotgun (WGS) entry which is preliminary data.</text>
</comment>
<dbReference type="CDD" id="cd03230">
    <property type="entry name" value="ABC_DR_subfamily_A"/>
    <property type="match status" value="1"/>
</dbReference>